<keyword evidence="1" id="KW-0812">Transmembrane</keyword>
<dbReference type="GO" id="GO:0016491">
    <property type="term" value="F:oxidoreductase activity"/>
    <property type="evidence" value="ECO:0007669"/>
    <property type="project" value="InterPro"/>
</dbReference>
<proteinExistence type="predicted"/>
<keyword evidence="1" id="KW-0472">Membrane</keyword>
<feature type="domain" description="Fatty acid desaturase" evidence="2">
    <location>
        <begin position="85"/>
        <end position="357"/>
    </location>
</feature>
<evidence type="ECO:0000259" key="2">
    <source>
        <dbReference type="Pfam" id="PF00487"/>
    </source>
</evidence>
<evidence type="ECO:0000313" key="3">
    <source>
        <dbReference type="EMBL" id="RUS35268.1"/>
    </source>
</evidence>
<accession>A0A433QZR6</accession>
<feature type="transmembrane region" description="Helical" evidence="1">
    <location>
        <begin position="56"/>
        <end position="76"/>
    </location>
</feature>
<dbReference type="AlphaFoldDB" id="A0A433QZR6"/>
<feature type="transmembrane region" description="Helical" evidence="1">
    <location>
        <begin position="233"/>
        <end position="257"/>
    </location>
</feature>
<dbReference type="GO" id="GO:0006629">
    <property type="term" value="P:lipid metabolic process"/>
    <property type="evidence" value="ECO:0007669"/>
    <property type="project" value="InterPro"/>
</dbReference>
<evidence type="ECO:0000256" key="1">
    <source>
        <dbReference type="SAM" id="Phobius"/>
    </source>
</evidence>
<keyword evidence="1" id="KW-1133">Transmembrane helix</keyword>
<dbReference type="InterPro" id="IPR012171">
    <property type="entry name" value="Fatty_acid_desaturase"/>
</dbReference>
<feature type="transmembrane region" description="Helical" evidence="1">
    <location>
        <begin position="82"/>
        <end position="103"/>
    </location>
</feature>
<dbReference type="PANTHER" id="PTHR32100">
    <property type="entry name" value="OMEGA-6 FATTY ACID DESATURASE, CHLOROPLASTIC"/>
    <property type="match status" value="1"/>
</dbReference>
<gene>
    <name evidence="3" type="ORF">BC938DRAFT_473433</name>
</gene>
<comment type="caution">
    <text evidence="3">The sequence shown here is derived from an EMBL/GenBank/DDBJ whole genome shotgun (WGS) entry which is preliminary data.</text>
</comment>
<reference evidence="3 4" key="1">
    <citation type="journal article" date="2018" name="New Phytol.">
        <title>Phylogenomics of Endogonaceae and evolution of mycorrhizas within Mucoromycota.</title>
        <authorList>
            <person name="Chang Y."/>
            <person name="Desiro A."/>
            <person name="Na H."/>
            <person name="Sandor L."/>
            <person name="Lipzen A."/>
            <person name="Clum A."/>
            <person name="Barry K."/>
            <person name="Grigoriev I.V."/>
            <person name="Martin F.M."/>
            <person name="Stajich J.E."/>
            <person name="Smith M.E."/>
            <person name="Bonito G."/>
            <person name="Spatafora J.W."/>
        </authorList>
    </citation>
    <scope>NUCLEOTIDE SEQUENCE [LARGE SCALE GENOMIC DNA]</scope>
    <source>
        <strain evidence="3 4">AD002</strain>
    </source>
</reference>
<dbReference type="Proteomes" id="UP000274822">
    <property type="component" value="Unassembled WGS sequence"/>
</dbReference>
<organism evidence="3 4">
    <name type="scientific">Jimgerdemannia flammicorona</name>
    <dbReference type="NCBI Taxonomy" id="994334"/>
    <lineage>
        <taxon>Eukaryota</taxon>
        <taxon>Fungi</taxon>
        <taxon>Fungi incertae sedis</taxon>
        <taxon>Mucoromycota</taxon>
        <taxon>Mucoromycotina</taxon>
        <taxon>Endogonomycetes</taxon>
        <taxon>Endogonales</taxon>
        <taxon>Endogonaceae</taxon>
        <taxon>Jimgerdemannia</taxon>
    </lineage>
</organism>
<dbReference type="EMBL" id="RBNJ01000157">
    <property type="protein sequence ID" value="RUS35268.1"/>
    <property type="molecule type" value="Genomic_DNA"/>
</dbReference>
<dbReference type="InterPro" id="IPR005804">
    <property type="entry name" value="FA_desaturase_dom"/>
</dbReference>
<dbReference type="CDD" id="cd03507">
    <property type="entry name" value="Delta12-FADS-like"/>
    <property type="match status" value="1"/>
</dbReference>
<protein>
    <submittedName>
        <fullName evidence="3">Delta-12 fatty acid desaturase</fullName>
    </submittedName>
</protein>
<keyword evidence="4" id="KW-1185">Reference proteome</keyword>
<evidence type="ECO:0000313" key="4">
    <source>
        <dbReference type="Proteomes" id="UP000274822"/>
    </source>
</evidence>
<name>A0A433QZR6_9FUNG</name>
<feature type="transmembrane region" description="Helical" evidence="1">
    <location>
        <begin position="263"/>
        <end position="283"/>
    </location>
</feature>
<sequence>MTPNIESEQTVTQRKVGEKVVYERDWQLPEFTIKEIRDAIPAHCFKRDTLRSFGHLAHDLVIIAILAYAATFIDALPEAYRYVLWPLYWVAQGIVSTGIWVIAHECGHQAFSPSKFINNSVGWVLHSALLVPYHSWRISHSRHHKATGHLTKDQVFVPSTRSKLDLPPKDQDPEDGMHHSMFDEAPITTLLKFAIMFSGGWQAYLLVNSTGQDYGRWTSHFHTSSPIFEPHQFWDVIVSVVGIIGMLSILAYSSIVFSPLAVAKYYIIPYMMVNFWLILITFLQHTDPALPHYREAVWNFQRGAALTIDRSYGWLLNYFHHHIADTHVAHHFFSQMPHYHAEEATSHIKKVLGKAYVNDDTPIPIALWRSYTQCKFVEDEGDVVFFQH</sequence>
<dbReference type="Pfam" id="PF00487">
    <property type="entry name" value="FA_desaturase"/>
    <property type="match status" value="1"/>
</dbReference>